<evidence type="ECO:0000259" key="4">
    <source>
        <dbReference type="Pfam" id="PF14008"/>
    </source>
</evidence>
<feature type="domain" description="Calcineurin-like phosphoesterase" evidence="3">
    <location>
        <begin position="41"/>
        <end position="237"/>
    </location>
</feature>
<dbReference type="Proteomes" id="UP000323000">
    <property type="component" value="Chromosome 11"/>
</dbReference>
<evidence type="ECO:0000256" key="2">
    <source>
        <dbReference type="ARBA" id="ARBA00023180"/>
    </source>
</evidence>
<accession>A0A5C7H302</accession>
<dbReference type="CDD" id="cd00839">
    <property type="entry name" value="MPP_PAPs"/>
    <property type="match status" value="1"/>
</dbReference>
<protein>
    <recommendedName>
        <fullName evidence="7">Calcineurin-like phosphoesterase domain-containing protein</fullName>
    </recommendedName>
</protein>
<evidence type="ECO:0000259" key="3">
    <source>
        <dbReference type="Pfam" id="PF00149"/>
    </source>
</evidence>
<sequence>MTVTWTSGYDIGESTPFVEWGIKGDRKMAECDGSNEYSDYQPGSLNTTDQLVRDLNNIDIVFHIGDLTYSNGYLSQWDQFTAQVEPIASTVPYMIGRFVHLHVNHCHVILLSFYDTPDSGGECGVPAETMFYVPAENRAKFWYSTDYGMFRFCIADSEHDWREGSEQYRFIEQCLASVDRRKQPWLIFAAHRVLGYSSDYWYAQEGSFAEPMGRESLQKLWQKYKVDIAFYGHVHNYERTCPIYQNQCANEEKHHYSVLDYDFGFVKMTAFNHSYMPYEYKKSRDGEVYDSFTISRDYKDVLACVQDGCETTTLAT</sequence>
<comment type="cofactor">
    <cofactor evidence="1">
        <name>Zn(2+)</name>
        <dbReference type="ChEBI" id="CHEBI:29105"/>
    </cofactor>
</comment>
<dbReference type="InterPro" id="IPR004843">
    <property type="entry name" value="Calcineurin-like_PHP"/>
</dbReference>
<keyword evidence="2" id="KW-0325">Glycoprotein</keyword>
<dbReference type="Gene3D" id="3.60.21.10">
    <property type="match status" value="1"/>
</dbReference>
<organism evidence="5 6">
    <name type="scientific">Acer yangbiense</name>
    <dbReference type="NCBI Taxonomy" id="1000413"/>
    <lineage>
        <taxon>Eukaryota</taxon>
        <taxon>Viridiplantae</taxon>
        <taxon>Streptophyta</taxon>
        <taxon>Embryophyta</taxon>
        <taxon>Tracheophyta</taxon>
        <taxon>Spermatophyta</taxon>
        <taxon>Magnoliopsida</taxon>
        <taxon>eudicotyledons</taxon>
        <taxon>Gunneridae</taxon>
        <taxon>Pentapetalae</taxon>
        <taxon>rosids</taxon>
        <taxon>malvids</taxon>
        <taxon>Sapindales</taxon>
        <taxon>Sapindaceae</taxon>
        <taxon>Hippocastanoideae</taxon>
        <taxon>Acereae</taxon>
        <taxon>Acer</taxon>
    </lineage>
</organism>
<dbReference type="InterPro" id="IPR029052">
    <property type="entry name" value="Metallo-depent_PP-like"/>
</dbReference>
<dbReference type="InterPro" id="IPR041792">
    <property type="entry name" value="MPP_PAP"/>
</dbReference>
<dbReference type="PANTHER" id="PTHR45778">
    <property type="entry name" value="PURPLE ACID PHOSPHATASE-RELATED"/>
    <property type="match status" value="1"/>
</dbReference>
<dbReference type="Pfam" id="PF14008">
    <property type="entry name" value="Metallophos_C"/>
    <property type="match status" value="1"/>
</dbReference>
<evidence type="ECO:0000256" key="1">
    <source>
        <dbReference type="ARBA" id="ARBA00001947"/>
    </source>
</evidence>
<dbReference type="PANTHER" id="PTHR45778:SF6">
    <property type="entry name" value="INACTIVE PURPLE ACID PHOSPHATASE 24-RELATED"/>
    <property type="match status" value="1"/>
</dbReference>
<proteinExistence type="predicted"/>
<dbReference type="GO" id="GO:0016787">
    <property type="term" value="F:hydrolase activity"/>
    <property type="evidence" value="ECO:0007669"/>
    <property type="project" value="InterPro"/>
</dbReference>
<dbReference type="EMBL" id="VAHF01000011">
    <property type="protein sequence ID" value="TXG51281.1"/>
    <property type="molecule type" value="Genomic_DNA"/>
</dbReference>
<comment type="caution">
    <text evidence="5">The sequence shown here is derived from an EMBL/GenBank/DDBJ whole genome shotgun (WGS) entry which is preliminary data.</text>
</comment>
<keyword evidence="6" id="KW-1185">Reference proteome</keyword>
<evidence type="ECO:0000313" key="5">
    <source>
        <dbReference type="EMBL" id="TXG51281.1"/>
    </source>
</evidence>
<dbReference type="OrthoDB" id="45007at2759"/>
<evidence type="ECO:0000313" key="6">
    <source>
        <dbReference type="Proteomes" id="UP000323000"/>
    </source>
</evidence>
<gene>
    <name evidence="5" type="ORF">EZV62_023805</name>
</gene>
<feature type="domain" description="Purple acid phosphatase C-terminal" evidence="4">
    <location>
        <begin position="255"/>
        <end position="291"/>
    </location>
</feature>
<dbReference type="SUPFAM" id="SSF56300">
    <property type="entry name" value="Metallo-dependent phosphatases"/>
    <property type="match status" value="1"/>
</dbReference>
<dbReference type="AlphaFoldDB" id="A0A5C7H302"/>
<dbReference type="Pfam" id="PF00149">
    <property type="entry name" value="Metallophos"/>
    <property type="match status" value="1"/>
</dbReference>
<reference evidence="6" key="1">
    <citation type="journal article" date="2019" name="Gigascience">
        <title>De novo genome assembly of the endangered Acer yangbiense, a plant species with extremely small populations endemic to Yunnan Province, China.</title>
        <authorList>
            <person name="Yang J."/>
            <person name="Wariss H.M."/>
            <person name="Tao L."/>
            <person name="Zhang R."/>
            <person name="Yun Q."/>
            <person name="Hollingsworth P."/>
            <person name="Dao Z."/>
            <person name="Luo G."/>
            <person name="Guo H."/>
            <person name="Ma Y."/>
            <person name="Sun W."/>
        </authorList>
    </citation>
    <scope>NUCLEOTIDE SEQUENCE [LARGE SCALE GENOMIC DNA]</scope>
    <source>
        <strain evidence="6">cv. Malutang</strain>
    </source>
</reference>
<name>A0A5C7H302_9ROSI</name>
<evidence type="ECO:0008006" key="7">
    <source>
        <dbReference type="Google" id="ProtNLM"/>
    </source>
</evidence>
<dbReference type="InterPro" id="IPR025733">
    <property type="entry name" value="PAPs_C"/>
</dbReference>